<dbReference type="EMBL" id="JANEYF010003604">
    <property type="protein sequence ID" value="KAJ8935244.1"/>
    <property type="molecule type" value="Genomic_DNA"/>
</dbReference>
<name>A0AAV8X9N4_9CUCU</name>
<organism evidence="1 2">
    <name type="scientific">Rhamnusium bicolor</name>
    <dbReference type="NCBI Taxonomy" id="1586634"/>
    <lineage>
        <taxon>Eukaryota</taxon>
        <taxon>Metazoa</taxon>
        <taxon>Ecdysozoa</taxon>
        <taxon>Arthropoda</taxon>
        <taxon>Hexapoda</taxon>
        <taxon>Insecta</taxon>
        <taxon>Pterygota</taxon>
        <taxon>Neoptera</taxon>
        <taxon>Endopterygota</taxon>
        <taxon>Coleoptera</taxon>
        <taxon>Polyphaga</taxon>
        <taxon>Cucujiformia</taxon>
        <taxon>Chrysomeloidea</taxon>
        <taxon>Cerambycidae</taxon>
        <taxon>Lepturinae</taxon>
        <taxon>Rhagiini</taxon>
        <taxon>Rhamnusium</taxon>
    </lineage>
</organism>
<accession>A0AAV8X9N4</accession>
<sequence length="125" mass="14375">MIDPPPRQSIYKPDMNFDFGFGRMPKVTMINGVENKTINAANPGFHTVHELSLLKRHNDELEKVIIAQNEKFGELQKQHGLLEDQLKAIDKVLRTFLTEEQIKLLKEDRVSNYGNDTIIKALKCI</sequence>
<comment type="caution">
    <text evidence="1">The sequence shown here is derived from an EMBL/GenBank/DDBJ whole genome shotgun (WGS) entry which is preliminary data.</text>
</comment>
<proteinExistence type="predicted"/>
<dbReference type="Proteomes" id="UP001162156">
    <property type="component" value="Unassembled WGS sequence"/>
</dbReference>
<gene>
    <name evidence="1" type="ORF">NQ314_012919</name>
</gene>
<protein>
    <submittedName>
        <fullName evidence="1">Uncharacterized protein</fullName>
    </submittedName>
</protein>
<evidence type="ECO:0000313" key="2">
    <source>
        <dbReference type="Proteomes" id="UP001162156"/>
    </source>
</evidence>
<evidence type="ECO:0000313" key="1">
    <source>
        <dbReference type="EMBL" id="KAJ8935244.1"/>
    </source>
</evidence>
<dbReference type="AlphaFoldDB" id="A0AAV8X9N4"/>
<reference evidence="1" key="1">
    <citation type="journal article" date="2023" name="Insect Mol. Biol.">
        <title>Genome sequencing provides insights into the evolution of gene families encoding plant cell wall-degrading enzymes in longhorned beetles.</title>
        <authorList>
            <person name="Shin N.R."/>
            <person name="Okamura Y."/>
            <person name="Kirsch R."/>
            <person name="Pauchet Y."/>
        </authorList>
    </citation>
    <scope>NUCLEOTIDE SEQUENCE</scope>
    <source>
        <strain evidence="1">RBIC_L_NR</strain>
    </source>
</reference>
<keyword evidence="2" id="KW-1185">Reference proteome</keyword>